<sequence>MARGKFYVFRNGSRWKIRHLEMDYDYRTQAMAMKHAVEAAYRTGETGHAAQVLIQGHDGQWQTDWTYGHDRYPRRHSAHAHGPK</sequence>
<protein>
    <recommendedName>
        <fullName evidence="3">DUF2188 domain-containing protein</fullName>
    </recommendedName>
</protein>
<keyword evidence="2" id="KW-1185">Reference proteome</keyword>
<dbReference type="InParanoid" id="D9QJV4"/>
<dbReference type="EMBL" id="CP002102">
    <property type="protein sequence ID" value="ADK99705.1"/>
    <property type="molecule type" value="Genomic_DNA"/>
</dbReference>
<dbReference type="KEGG" id="bsb:Bresu_0391"/>
<proteinExistence type="predicted"/>
<evidence type="ECO:0000313" key="2">
    <source>
        <dbReference type="Proteomes" id="UP000002696"/>
    </source>
</evidence>
<reference evidence="2" key="1">
    <citation type="journal article" date="2011" name="J. Bacteriol.">
        <title>Genome sequences of eight morphologically diverse alphaproteobacteria.</title>
        <authorList>
            <consortium name="US DOE Joint Genome Institute"/>
            <person name="Brown P.J."/>
            <person name="Kysela D.T."/>
            <person name="Buechlein A."/>
            <person name="Hemmerich C."/>
            <person name="Brun Y.V."/>
        </authorList>
    </citation>
    <scope>NUCLEOTIDE SEQUENCE [LARGE SCALE GENOMIC DNA]</scope>
    <source>
        <strain evidence="2">ATCC 15264 / DSM 4735 / LMG 14903 / NBRC 16000 / CB 81</strain>
    </source>
</reference>
<organism evidence="1 2">
    <name type="scientific">Brevundimonas subvibrioides (strain ATCC 15264 / DSM 4735 / LMG 14903 / NBRC 16000 / CB 81)</name>
    <name type="common">Caulobacter subvibrioides</name>
    <dbReference type="NCBI Taxonomy" id="633149"/>
    <lineage>
        <taxon>Bacteria</taxon>
        <taxon>Pseudomonadati</taxon>
        <taxon>Pseudomonadota</taxon>
        <taxon>Alphaproteobacteria</taxon>
        <taxon>Caulobacterales</taxon>
        <taxon>Caulobacteraceae</taxon>
        <taxon>Brevundimonas</taxon>
    </lineage>
</organism>
<evidence type="ECO:0008006" key="3">
    <source>
        <dbReference type="Google" id="ProtNLM"/>
    </source>
</evidence>
<dbReference type="BioCyc" id="BSUB633149:G1GM8-391-MONOMER"/>
<dbReference type="Proteomes" id="UP000002696">
    <property type="component" value="Chromosome"/>
</dbReference>
<accession>D9QJV4</accession>
<gene>
    <name evidence="1" type="ordered locus">Bresu_0391</name>
</gene>
<name>D9QJV4_BRESC</name>
<dbReference type="HOGENOM" id="CLU_198205_0_0_5"/>
<dbReference type="AlphaFoldDB" id="D9QJV4"/>
<evidence type="ECO:0000313" key="1">
    <source>
        <dbReference type="EMBL" id="ADK99705.1"/>
    </source>
</evidence>